<dbReference type="InterPro" id="IPR050180">
    <property type="entry name" value="RNR_Ribonuclease"/>
</dbReference>
<dbReference type="OrthoDB" id="9764149at2"/>
<keyword evidence="4 8" id="KW-0540">Nuclease</keyword>
<dbReference type="InterPro" id="IPR022966">
    <property type="entry name" value="RNase_II/R_CS"/>
</dbReference>
<dbReference type="NCBIfam" id="TIGR02063">
    <property type="entry name" value="RNase_R"/>
    <property type="match status" value="1"/>
</dbReference>
<dbReference type="Pfam" id="PF00575">
    <property type="entry name" value="S1"/>
    <property type="match status" value="1"/>
</dbReference>
<evidence type="ECO:0000256" key="7">
    <source>
        <dbReference type="ARBA" id="ARBA00022884"/>
    </source>
</evidence>
<dbReference type="InterPro" id="IPR001900">
    <property type="entry name" value="RNase_II/R"/>
</dbReference>
<comment type="similarity">
    <text evidence="8">Belongs to the RNR ribonuclease family. RNase R subfamily.</text>
</comment>
<dbReference type="EC" id="3.1.13.1" evidence="8"/>
<dbReference type="InterPro" id="IPR011805">
    <property type="entry name" value="RNase_R"/>
</dbReference>
<dbReference type="PROSITE" id="PS50126">
    <property type="entry name" value="S1"/>
    <property type="match status" value="1"/>
</dbReference>
<evidence type="ECO:0000313" key="10">
    <source>
        <dbReference type="EMBL" id="MVX57277.1"/>
    </source>
</evidence>
<organism evidence="10 11">
    <name type="scientific">Parasutterella muris</name>
    <dbReference type="NCBI Taxonomy" id="2565572"/>
    <lineage>
        <taxon>Bacteria</taxon>
        <taxon>Pseudomonadati</taxon>
        <taxon>Pseudomonadota</taxon>
        <taxon>Betaproteobacteria</taxon>
        <taxon>Burkholderiales</taxon>
        <taxon>Sutterellaceae</taxon>
        <taxon>Parasutterella</taxon>
    </lineage>
</organism>
<evidence type="ECO:0000256" key="5">
    <source>
        <dbReference type="ARBA" id="ARBA00022801"/>
    </source>
</evidence>
<keyword evidence="5 8" id="KW-0378">Hydrolase</keyword>
<dbReference type="SMART" id="SM00955">
    <property type="entry name" value="RNB"/>
    <property type="match status" value="1"/>
</dbReference>
<dbReference type="Pfam" id="PF08206">
    <property type="entry name" value="OB_RNB"/>
    <property type="match status" value="1"/>
</dbReference>
<dbReference type="InterPro" id="IPR003029">
    <property type="entry name" value="S1_domain"/>
</dbReference>
<dbReference type="NCBIfam" id="TIGR00358">
    <property type="entry name" value="3_prime_RNase"/>
    <property type="match status" value="1"/>
</dbReference>
<dbReference type="PANTHER" id="PTHR23355:SF9">
    <property type="entry name" value="DIS3-LIKE EXONUCLEASE 2"/>
    <property type="match status" value="1"/>
</dbReference>
<dbReference type="HAMAP" id="MF_01895">
    <property type="entry name" value="RNase_R"/>
    <property type="match status" value="1"/>
</dbReference>
<evidence type="ECO:0000256" key="4">
    <source>
        <dbReference type="ARBA" id="ARBA00022722"/>
    </source>
</evidence>
<dbReference type="RefSeq" id="WP_160335702.1">
    <property type="nucleotide sequence ID" value="NZ_WSRP01000026.1"/>
</dbReference>
<dbReference type="Pfam" id="PF00773">
    <property type="entry name" value="RNB"/>
    <property type="match status" value="1"/>
</dbReference>
<dbReference type="CDD" id="cd04471">
    <property type="entry name" value="S1_RNase_R"/>
    <property type="match status" value="1"/>
</dbReference>
<dbReference type="SUPFAM" id="SSF50249">
    <property type="entry name" value="Nucleic acid-binding proteins"/>
    <property type="match status" value="4"/>
</dbReference>
<dbReference type="Proteomes" id="UP000472580">
    <property type="component" value="Unassembled WGS sequence"/>
</dbReference>
<name>A0A6L6YI25_9BURK</name>
<comment type="function">
    <text evidence="8">3'-5' exoribonuclease that releases 5'-nucleoside monophosphates and is involved in maturation of structured RNAs.</text>
</comment>
<evidence type="ECO:0000256" key="8">
    <source>
        <dbReference type="HAMAP-Rule" id="MF_01895"/>
    </source>
</evidence>
<evidence type="ECO:0000256" key="3">
    <source>
        <dbReference type="ARBA" id="ARBA00022490"/>
    </source>
</evidence>
<evidence type="ECO:0000256" key="1">
    <source>
        <dbReference type="ARBA" id="ARBA00001849"/>
    </source>
</evidence>
<comment type="caution">
    <text evidence="10">The sequence shown here is derived from an EMBL/GenBank/DDBJ whole genome shotgun (WGS) entry which is preliminary data.</text>
</comment>
<comment type="catalytic activity">
    <reaction evidence="1 8">
        <text>Exonucleolytic cleavage in the 3'- to 5'-direction to yield nucleoside 5'-phosphates.</text>
        <dbReference type="EC" id="3.1.13.1"/>
    </reaction>
</comment>
<evidence type="ECO:0000256" key="6">
    <source>
        <dbReference type="ARBA" id="ARBA00022839"/>
    </source>
</evidence>
<dbReference type="InterPro" id="IPR013223">
    <property type="entry name" value="RNase_B_OB_dom"/>
</dbReference>
<keyword evidence="7 8" id="KW-0694">RNA-binding</keyword>
<gene>
    <name evidence="8 10" type="primary">rnr</name>
    <name evidence="10" type="ORF">E5987_08690</name>
</gene>
<dbReference type="Pfam" id="PF17876">
    <property type="entry name" value="CSD2"/>
    <property type="match status" value="1"/>
</dbReference>
<dbReference type="SMART" id="SM00357">
    <property type="entry name" value="CSP"/>
    <property type="match status" value="1"/>
</dbReference>
<dbReference type="PANTHER" id="PTHR23355">
    <property type="entry name" value="RIBONUCLEASE"/>
    <property type="match status" value="1"/>
</dbReference>
<dbReference type="InterPro" id="IPR012340">
    <property type="entry name" value="NA-bd_OB-fold"/>
</dbReference>
<evidence type="ECO:0000256" key="2">
    <source>
        <dbReference type="ARBA" id="ARBA00004496"/>
    </source>
</evidence>
<dbReference type="GO" id="GO:0003723">
    <property type="term" value="F:RNA binding"/>
    <property type="evidence" value="ECO:0007669"/>
    <property type="project" value="UniProtKB-UniRule"/>
</dbReference>
<dbReference type="GO" id="GO:0008859">
    <property type="term" value="F:exoribonuclease II activity"/>
    <property type="evidence" value="ECO:0007669"/>
    <property type="project" value="UniProtKB-UniRule"/>
</dbReference>
<keyword evidence="11" id="KW-1185">Reference proteome</keyword>
<accession>A0A6L6YI25</accession>
<dbReference type="AlphaFoldDB" id="A0A6L6YI25"/>
<proteinExistence type="inferred from homology"/>
<dbReference type="InterPro" id="IPR004476">
    <property type="entry name" value="RNase_II/RNase_R"/>
</dbReference>
<dbReference type="GO" id="GO:0005829">
    <property type="term" value="C:cytosol"/>
    <property type="evidence" value="ECO:0007669"/>
    <property type="project" value="TreeGrafter"/>
</dbReference>
<feature type="domain" description="S1 motif" evidence="9">
    <location>
        <begin position="674"/>
        <end position="755"/>
    </location>
</feature>
<dbReference type="SMART" id="SM00316">
    <property type="entry name" value="S1"/>
    <property type="match status" value="1"/>
</dbReference>
<dbReference type="EMBL" id="WSRP01000026">
    <property type="protein sequence ID" value="MVX57277.1"/>
    <property type="molecule type" value="Genomic_DNA"/>
</dbReference>
<sequence length="784" mass="87799">MAVQQKLSRRVSAARDKILSKLTLNSGAMPLAQLKKQLVGDDKSMTEQAFDSALAEITKAKKAVTQKDGTVMLKKRAEAHVYRGVVQGHRDGYGFLICDEDVPDLFITEEEMTKVLPGDVVEAISLSSDARGRQIAEIQKLIKRRMSKIVGRLALGRNKLGRIISAVVTAEDIRITHRFTLEPNTVSKEMDGKIVVVEPNETGLFEDDAKWSDIKSKLVEVLGDIEDPGMEIEIAVRKFNLPHQFSEANKAEIAKFSDHVTKADLRNRVDLRDIPFVTIDGADARDFDDAVFCLPVERKKGWYRLLVAIADVSHYVKPGSAIDKDAQLRTTSVYFPRRVIPMLPEELSNGLCSLNPHVDRCTMVCDSVISPEGEVTAYQFYPAVIRSAARLIYDDVWAALQDPNGPAAAAMDHVLGNVQDLYDLFKILLKSRTLRGAMDFETVETYIVANEQGKIEKILPRERNDAHRLIEEMMLVANTCAADFLLKNKAPCLFRIHEPPSEDRLEKARAALAQFNVGLGGGSTPSPSDYCEALDQIRDRPDKAAIQMILLRSMQQAVYSPHNVGHFGLAYEAYTHFTSPIRRYPDLLVHRAIRGVLRGRKYVPKILLSPDEVDVPIQTRELIVKEGEDKPKVPHIEVWEKLGLLCSANERRADEASYDVMGWLKTYYMEQHIGEVYKGIISGVSPFGIYVTLDDLYVDGAIHVSNLGREYFEYSESANALIGQDSGQRYSVGTPVVVKVVRCDLDARRIEFSIEEAVRGRRVKKQRASGRETFGRAAGKRKSK</sequence>
<protein>
    <recommendedName>
        <fullName evidence="8">Ribonuclease R</fullName>
        <shortName evidence="8">RNase R</shortName>
        <ecNumber evidence="8">3.1.13.1</ecNumber>
    </recommendedName>
</protein>
<dbReference type="InterPro" id="IPR011129">
    <property type="entry name" value="CSD"/>
</dbReference>
<dbReference type="InterPro" id="IPR040476">
    <property type="entry name" value="CSD2"/>
</dbReference>
<evidence type="ECO:0000259" key="9">
    <source>
        <dbReference type="PROSITE" id="PS50126"/>
    </source>
</evidence>
<dbReference type="GO" id="GO:0006402">
    <property type="term" value="P:mRNA catabolic process"/>
    <property type="evidence" value="ECO:0007669"/>
    <property type="project" value="TreeGrafter"/>
</dbReference>
<keyword evidence="6 8" id="KW-0269">Exonuclease</keyword>
<evidence type="ECO:0000313" key="11">
    <source>
        <dbReference type="Proteomes" id="UP000472580"/>
    </source>
</evidence>
<comment type="subcellular location">
    <subcellularLocation>
        <location evidence="2 8">Cytoplasm</location>
    </subcellularLocation>
</comment>
<dbReference type="Gene3D" id="2.40.50.140">
    <property type="entry name" value="Nucleic acid-binding proteins"/>
    <property type="match status" value="2"/>
</dbReference>
<reference evidence="10 11" key="1">
    <citation type="submission" date="2019-12" db="EMBL/GenBank/DDBJ databases">
        <title>Microbes associate with the intestines of laboratory mice.</title>
        <authorList>
            <person name="Navarre W."/>
            <person name="Wong E."/>
        </authorList>
    </citation>
    <scope>NUCLEOTIDE SEQUENCE [LARGE SCALE GENOMIC DNA]</scope>
    <source>
        <strain evidence="10 11">NM82_D38</strain>
    </source>
</reference>
<dbReference type="PROSITE" id="PS01175">
    <property type="entry name" value="RIBONUCLEASE_II"/>
    <property type="match status" value="1"/>
</dbReference>
<keyword evidence="3 8" id="KW-0963">Cytoplasm</keyword>